<sequence>VNYCEKYGMTIGKYSLSLFEIPSENLLDLAFMCEKNFIPVSIAFKDLCCGYLETALLKKLSELEENVAFVVGFIVLHRSLGLLALRFVNLQSYNLCFLGT</sequence>
<dbReference type="Proteomes" id="UP000688947">
    <property type="component" value="Unassembled WGS sequence"/>
</dbReference>
<reference evidence="1" key="1">
    <citation type="submission" date="2021-01" db="EMBL/GenBank/DDBJ databases">
        <title>Phytophthora aleatoria, a newly-described species from Pinus radiata is distinct from Phytophthora cactorum isolates based on comparative genomics.</title>
        <authorList>
            <person name="Mcdougal R."/>
            <person name="Panda P."/>
            <person name="Williams N."/>
            <person name="Studholme D.J."/>
        </authorList>
    </citation>
    <scope>NUCLEOTIDE SEQUENCE</scope>
    <source>
        <strain evidence="1">NZFS 3830</strain>
    </source>
</reference>
<gene>
    <name evidence="1" type="ORF">JG687_00007636</name>
</gene>
<accession>A0A8T1UHR5</accession>
<dbReference type="OrthoDB" id="10427648at2759"/>
<dbReference type="EMBL" id="JAENGZ010000344">
    <property type="protein sequence ID" value="KAG6961569.1"/>
    <property type="molecule type" value="Genomic_DNA"/>
</dbReference>
<comment type="caution">
    <text evidence="1">The sequence shown here is derived from an EMBL/GenBank/DDBJ whole genome shotgun (WGS) entry which is preliminary data.</text>
</comment>
<evidence type="ECO:0000313" key="1">
    <source>
        <dbReference type="EMBL" id="KAG6961569.1"/>
    </source>
</evidence>
<name>A0A8T1UHR5_9STRA</name>
<proteinExistence type="predicted"/>
<evidence type="ECO:0000313" key="2">
    <source>
        <dbReference type="Proteomes" id="UP000688947"/>
    </source>
</evidence>
<feature type="non-terminal residue" evidence="1">
    <location>
        <position position="1"/>
    </location>
</feature>
<protein>
    <submittedName>
        <fullName evidence="1">Uncharacterized protein</fullName>
    </submittedName>
</protein>
<organism evidence="1 2">
    <name type="scientific">Phytophthora cactorum</name>
    <dbReference type="NCBI Taxonomy" id="29920"/>
    <lineage>
        <taxon>Eukaryota</taxon>
        <taxon>Sar</taxon>
        <taxon>Stramenopiles</taxon>
        <taxon>Oomycota</taxon>
        <taxon>Peronosporomycetes</taxon>
        <taxon>Peronosporales</taxon>
        <taxon>Peronosporaceae</taxon>
        <taxon>Phytophthora</taxon>
    </lineage>
</organism>
<dbReference type="AlphaFoldDB" id="A0A8T1UHR5"/>